<evidence type="ECO:0000259" key="9">
    <source>
        <dbReference type="PROSITE" id="PS50102"/>
    </source>
</evidence>
<dbReference type="InterPro" id="IPR027157">
    <property type="entry name" value="NCBP2"/>
</dbReference>
<dbReference type="CDD" id="cd12240">
    <property type="entry name" value="RRM_NCBP2"/>
    <property type="match status" value="1"/>
</dbReference>
<keyword evidence="3" id="KW-0507">mRNA processing</keyword>
<keyword evidence="4 7" id="KW-0694">RNA-binding</keyword>
<gene>
    <name evidence="10" type="ORF">SCF082_LOCUS7638</name>
</gene>
<evidence type="ECO:0000256" key="2">
    <source>
        <dbReference type="ARBA" id="ARBA00010725"/>
    </source>
</evidence>
<comment type="subcellular location">
    <subcellularLocation>
        <location evidence="1">Nucleus</location>
    </subcellularLocation>
</comment>
<dbReference type="InterPro" id="IPR029071">
    <property type="entry name" value="Ubiquitin-like_domsf"/>
</dbReference>
<sequence>MAHLYKQLTPQVLYVDKKSGYDPKKWAEAIKVTRTVYVGNMAFCTREEQVYELFSKCGDIKRVIMGLNRRDKYPCGFCFVEYFTHEQAEQAVNLLNKITLDDRVIRVDLDAGFTEGRQFGRGESGGQWRDDFREDVDEGRGGQGGGLLKRIEGMPNRQVYRGQKRQAHGRFATEEAKKAAAKPGGQLGGSSPPDFTDAMRATRVARACAYLWDQSPHLQLRRRGTAPGSAPKRRSGGPSSEEQDDGRMGRVADVQKLKLPVLFFSGEEVATLEVSLDWTGRRVKQALRPFLGKGHTVATVIHEGGVLLDSESLERIHLANDAHLYVTLRQCTFLVEGGLGTAQGWGRQARRPSAQAGAGSAVEWVRRGVPCGRCRP</sequence>
<reference evidence="10 11" key="1">
    <citation type="submission" date="2024-02" db="EMBL/GenBank/DDBJ databases">
        <authorList>
            <person name="Chen Y."/>
            <person name="Shah S."/>
            <person name="Dougan E. K."/>
            <person name="Thang M."/>
            <person name="Chan C."/>
        </authorList>
    </citation>
    <scope>NUCLEOTIDE SEQUENCE [LARGE SCALE GENOMIC DNA]</scope>
</reference>
<dbReference type="PROSITE" id="PS50102">
    <property type="entry name" value="RRM"/>
    <property type="match status" value="1"/>
</dbReference>
<evidence type="ECO:0000313" key="10">
    <source>
        <dbReference type="EMBL" id="CAK9003216.1"/>
    </source>
</evidence>
<dbReference type="Pfam" id="PF00076">
    <property type="entry name" value="RRM_1"/>
    <property type="match status" value="1"/>
</dbReference>
<dbReference type="PANTHER" id="PTHR18847">
    <property type="entry name" value="20 KD NUCLEAR CAP BINDING PROTEIN"/>
    <property type="match status" value="1"/>
</dbReference>
<proteinExistence type="inferred from homology"/>
<protein>
    <submittedName>
        <fullName evidence="10">Nuclear cap-binding protein subunit 2 (20 kDa nuclear cap-binding protein) (NCBP 20 kDa subunit) (CBP20)</fullName>
    </submittedName>
</protein>
<dbReference type="InterPro" id="IPR034148">
    <property type="entry name" value="NCBP2_RRM"/>
</dbReference>
<comment type="similarity">
    <text evidence="2">Belongs to the RRM NCBP2 family.</text>
</comment>
<dbReference type="SMART" id="SM00360">
    <property type="entry name" value="RRM"/>
    <property type="match status" value="1"/>
</dbReference>
<evidence type="ECO:0000256" key="5">
    <source>
        <dbReference type="ARBA" id="ARBA00023187"/>
    </source>
</evidence>
<name>A0ABP0IKU3_9DINO</name>
<organism evidence="10 11">
    <name type="scientific">Durusdinium trenchii</name>
    <dbReference type="NCBI Taxonomy" id="1381693"/>
    <lineage>
        <taxon>Eukaryota</taxon>
        <taxon>Sar</taxon>
        <taxon>Alveolata</taxon>
        <taxon>Dinophyceae</taxon>
        <taxon>Suessiales</taxon>
        <taxon>Symbiodiniaceae</taxon>
        <taxon>Durusdinium</taxon>
    </lineage>
</organism>
<accession>A0ABP0IKU3</accession>
<evidence type="ECO:0000313" key="11">
    <source>
        <dbReference type="Proteomes" id="UP001642464"/>
    </source>
</evidence>
<dbReference type="InterPro" id="IPR000504">
    <property type="entry name" value="RRM_dom"/>
</dbReference>
<keyword evidence="5" id="KW-0508">mRNA splicing</keyword>
<keyword evidence="11" id="KW-1185">Reference proteome</keyword>
<comment type="caution">
    <text evidence="10">The sequence shown here is derived from an EMBL/GenBank/DDBJ whole genome shotgun (WGS) entry which is preliminary data.</text>
</comment>
<evidence type="ECO:0000256" key="1">
    <source>
        <dbReference type="ARBA" id="ARBA00004123"/>
    </source>
</evidence>
<dbReference type="InterPro" id="IPR035979">
    <property type="entry name" value="RBD_domain_sf"/>
</dbReference>
<dbReference type="Proteomes" id="UP001642464">
    <property type="component" value="Unassembled WGS sequence"/>
</dbReference>
<dbReference type="InterPro" id="IPR012677">
    <property type="entry name" value="Nucleotide-bd_a/b_plait_sf"/>
</dbReference>
<evidence type="ECO:0000256" key="8">
    <source>
        <dbReference type="SAM" id="MobiDB-lite"/>
    </source>
</evidence>
<dbReference type="SUPFAM" id="SSF54928">
    <property type="entry name" value="RNA-binding domain, RBD"/>
    <property type="match status" value="1"/>
</dbReference>
<evidence type="ECO:0000256" key="4">
    <source>
        <dbReference type="ARBA" id="ARBA00022884"/>
    </source>
</evidence>
<evidence type="ECO:0000256" key="3">
    <source>
        <dbReference type="ARBA" id="ARBA00022664"/>
    </source>
</evidence>
<dbReference type="EMBL" id="CAXAMM010004335">
    <property type="protein sequence ID" value="CAK9003216.1"/>
    <property type="molecule type" value="Genomic_DNA"/>
</dbReference>
<feature type="region of interest" description="Disordered" evidence="8">
    <location>
        <begin position="219"/>
        <end position="248"/>
    </location>
</feature>
<keyword evidence="6" id="KW-0539">Nucleus</keyword>
<evidence type="ECO:0000256" key="7">
    <source>
        <dbReference type="PROSITE-ProRule" id="PRU00176"/>
    </source>
</evidence>
<dbReference type="SUPFAM" id="SSF54236">
    <property type="entry name" value="Ubiquitin-like"/>
    <property type="match status" value="1"/>
</dbReference>
<evidence type="ECO:0000256" key="6">
    <source>
        <dbReference type="ARBA" id="ARBA00023242"/>
    </source>
</evidence>
<feature type="region of interest" description="Disordered" evidence="8">
    <location>
        <begin position="120"/>
        <end position="196"/>
    </location>
</feature>
<feature type="domain" description="RRM" evidence="9">
    <location>
        <begin position="34"/>
        <end position="112"/>
    </location>
</feature>
<dbReference type="PANTHER" id="PTHR18847:SF0">
    <property type="entry name" value="NUCLEAR CAP-BINDING PROTEIN SUBUNIT 2"/>
    <property type="match status" value="1"/>
</dbReference>
<dbReference type="Gene3D" id="3.30.70.330">
    <property type="match status" value="1"/>
</dbReference>